<feature type="compositionally biased region" description="Basic and acidic residues" evidence="1">
    <location>
        <begin position="142"/>
        <end position="158"/>
    </location>
</feature>
<proteinExistence type="predicted"/>
<dbReference type="WBParaSite" id="SSLN_0001477201-mRNA-1">
    <property type="protein sequence ID" value="SSLN_0001477201-mRNA-1"/>
    <property type="gene ID" value="SSLN_0001477201"/>
</dbReference>
<organism evidence="2">
    <name type="scientific">Schistocephalus solidus</name>
    <name type="common">Tapeworm</name>
    <dbReference type="NCBI Taxonomy" id="70667"/>
    <lineage>
        <taxon>Eukaryota</taxon>
        <taxon>Metazoa</taxon>
        <taxon>Spiralia</taxon>
        <taxon>Lophotrochozoa</taxon>
        <taxon>Platyhelminthes</taxon>
        <taxon>Cestoda</taxon>
        <taxon>Eucestoda</taxon>
        <taxon>Diphyllobothriidea</taxon>
        <taxon>Diphyllobothriidae</taxon>
        <taxon>Schistocephalus</taxon>
    </lineage>
</organism>
<accession>A0A183TCN4</accession>
<evidence type="ECO:0000256" key="1">
    <source>
        <dbReference type="SAM" id="MobiDB-lite"/>
    </source>
</evidence>
<evidence type="ECO:0000313" key="2">
    <source>
        <dbReference type="WBParaSite" id="SSLN_0001477201-mRNA-1"/>
    </source>
</evidence>
<feature type="region of interest" description="Disordered" evidence="1">
    <location>
        <begin position="142"/>
        <end position="179"/>
    </location>
</feature>
<dbReference type="AlphaFoldDB" id="A0A183TCN4"/>
<sequence>LYDYIAADKLAENVIRQNLTLDAEDIEVLAARLLPQQQGDRGANSSLTSGESILQALCKRLELCESASAYGVLFSMRLQPGTYSVLEISGRSVPPEMIPEDVMGKSLLDFIHVDFRTNTSATTQSATKSTFGRVPVRNKLNEVAKSDDNSTADPDKVHYLPHNRSHTQPKNGAEDNSEDLRSNVNEAYATVILVSPTFEVSKIFLSVIPRRFYHHFSELAERSVIAGPGSSQLGRHLQSASADLAAAAPECVR</sequence>
<reference evidence="2" key="1">
    <citation type="submission" date="2016-06" db="UniProtKB">
        <authorList>
            <consortium name="WormBaseParasite"/>
        </authorList>
    </citation>
    <scope>IDENTIFICATION</scope>
</reference>
<name>A0A183TCN4_SCHSO</name>
<protein>
    <submittedName>
        <fullName evidence="2">PDZ_3 domain-containing protein</fullName>
    </submittedName>
</protein>